<reference evidence="1" key="1">
    <citation type="journal article" date="2020" name="Nature">
        <title>Giant virus diversity and host interactions through global metagenomics.</title>
        <authorList>
            <person name="Schulz F."/>
            <person name="Roux S."/>
            <person name="Paez-Espino D."/>
            <person name="Jungbluth S."/>
            <person name="Walsh D.A."/>
            <person name="Denef V.J."/>
            <person name="McMahon K.D."/>
            <person name="Konstantinidis K.T."/>
            <person name="Eloe-Fadrosh E.A."/>
            <person name="Kyrpides N.C."/>
            <person name="Woyke T."/>
        </authorList>
    </citation>
    <scope>NUCLEOTIDE SEQUENCE</scope>
    <source>
        <strain evidence="1">GVMAG-M-3300024261-37</strain>
    </source>
</reference>
<dbReference type="EMBL" id="MN740232">
    <property type="protein sequence ID" value="QHT94865.1"/>
    <property type="molecule type" value="Genomic_DNA"/>
</dbReference>
<organism evidence="1">
    <name type="scientific">viral metagenome</name>
    <dbReference type="NCBI Taxonomy" id="1070528"/>
    <lineage>
        <taxon>unclassified sequences</taxon>
        <taxon>metagenomes</taxon>
        <taxon>organismal metagenomes</taxon>
    </lineage>
</organism>
<evidence type="ECO:0000313" key="1">
    <source>
        <dbReference type="EMBL" id="QHT94865.1"/>
    </source>
</evidence>
<protein>
    <submittedName>
        <fullName evidence="1">Uncharacterized protein</fullName>
    </submittedName>
</protein>
<accession>A0A6C0IQT6</accession>
<sequence length="150" mass="18359">MHTYYIKEIDFNKINQDKLVTKLKKKLLFRETTDLEIITPSGIVYMKDDEYYKKKINYNNAYMMINFENFTLLRQYSKFYYTKEKIWNIPVEHKSLIIKKMKFYLSEKTKTAIILEFCNDKFIDLYFVSDQTEENISLKDDIRYFAQLIL</sequence>
<dbReference type="AlphaFoldDB" id="A0A6C0IQT6"/>
<name>A0A6C0IQT6_9ZZZZ</name>
<proteinExistence type="predicted"/>